<keyword evidence="1" id="KW-0472">Membrane</keyword>
<proteinExistence type="predicted"/>
<keyword evidence="1" id="KW-0812">Transmembrane</keyword>
<dbReference type="EMBL" id="JAMYWD010000008">
    <property type="protein sequence ID" value="KAJ4962736.1"/>
    <property type="molecule type" value="Genomic_DNA"/>
</dbReference>
<keyword evidence="1" id="KW-1133">Transmembrane helix</keyword>
<gene>
    <name evidence="2" type="ORF">NE237_022675</name>
</gene>
<protein>
    <submittedName>
        <fullName evidence="2">Uncharacterized protein</fullName>
    </submittedName>
</protein>
<reference evidence="2" key="1">
    <citation type="journal article" date="2023" name="Plant J.">
        <title>The genome of the king protea, Protea cynaroides.</title>
        <authorList>
            <person name="Chang J."/>
            <person name="Duong T.A."/>
            <person name="Schoeman C."/>
            <person name="Ma X."/>
            <person name="Roodt D."/>
            <person name="Barker N."/>
            <person name="Li Z."/>
            <person name="Van de Peer Y."/>
            <person name="Mizrachi E."/>
        </authorList>
    </citation>
    <scope>NUCLEOTIDE SEQUENCE</scope>
    <source>
        <tissue evidence="2">Young leaves</tissue>
    </source>
</reference>
<evidence type="ECO:0000256" key="1">
    <source>
        <dbReference type="SAM" id="Phobius"/>
    </source>
</evidence>
<evidence type="ECO:0000313" key="3">
    <source>
        <dbReference type="Proteomes" id="UP001141806"/>
    </source>
</evidence>
<feature type="transmembrane region" description="Helical" evidence="1">
    <location>
        <begin position="6"/>
        <end position="24"/>
    </location>
</feature>
<sequence length="288" mass="31252">MLPAKNVVLVLNLLTMWPTIGRLIRLFLVKGQWKAPYPDLQSENDGDGRMLRRVRRSLLSSTASDSAFLPQPMSTTGITKGVIPQHAYERQLEKFRYALIGRMTTKGLLLSEIKVVVASSGDPSDEDNPPAIPTKAATMAANSLAAKTSSVRWVNFMEETEGSVEEKGVIVPSEDNSAPQLDNVMGMEGIDVVGPSLICNVTSPPARHELNILASGVGCNNPPAATTTTTPVGSGSLIQTHSLAAEDSNGLCLDLSLLSVLRTMFLTRLFPLRHDFIGILLRFENQIW</sequence>
<dbReference type="Proteomes" id="UP001141806">
    <property type="component" value="Unassembled WGS sequence"/>
</dbReference>
<accession>A0A9Q0HA41</accession>
<evidence type="ECO:0000313" key="2">
    <source>
        <dbReference type="EMBL" id="KAJ4962736.1"/>
    </source>
</evidence>
<comment type="caution">
    <text evidence="2">The sequence shown here is derived from an EMBL/GenBank/DDBJ whole genome shotgun (WGS) entry which is preliminary data.</text>
</comment>
<dbReference type="AlphaFoldDB" id="A0A9Q0HA41"/>
<name>A0A9Q0HA41_9MAGN</name>
<organism evidence="2 3">
    <name type="scientific">Protea cynaroides</name>
    <dbReference type="NCBI Taxonomy" id="273540"/>
    <lineage>
        <taxon>Eukaryota</taxon>
        <taxon>Viridiplantae</taxon>
        <taxon>Streptophyta</taxon>
        <taxon>Embryophyta</taxon>
        <taxon>Tracheophyta</taxon>
        <taxon>Spermatophyta</taxon>
        <taxon>Magnoliopsida</taxon>
        <taxon>Proteales</taxon>
        <taxon>Proteaceae</taxon>
        <taxon>Protea</taxon>
    </lineage>
</organism>
<keyword evidence="3" id="KW-1185">Reference proteome</keyword>